<dbReference type="EMBL" id="SNYK01000007">
    <property type="protein sequence ID" value="TDQ37558.1"/>
    <property type="molecule type" value="Genomic_DNA"/>
</dbReference>
<evidence type="ECO:0000256" key="1">
    <source>
        <dbReference type="ARBA" id="ARBA00022679"/>
    </source>
</evidence>
<accession>A0A4R6TUX0</accession>
<dbReference type="Pfam" id="PF13579">
    <property type="entry name" value="Glyco_trans_4_4"/>
    <property type="match status" value="1"/>
</dbReference>
<reference evidence="3 4" key="1">
    <citation type="submission" date="2019-03" db="EMBL/GenBank/DDBJ databases">
        <title>Genomic Encyclopedia of Type Strains, Phase IV (KMG-IV): sequencing the most valuable type-strain genomes for metagenomic binning, comparative biology and taxonomic classification.</title>
        <authorList>
            <person name="Goeker M."/>
        </authorList>
    </citation>
    <scope>NUCLEOTIDE SEQUENCE [LARGE SCALE GENOMIC DNA]</scope>
    <source>
        <strain evidence="3 4">DSM 28679</strain>
    </source>
</reference>
<evidence type="ECO:0000313" key="4">
    <source>
        <dbReference type="Proteomes" id="UP000294575"/>
    </source>
</evidence>
<keyword evidence="4" id="KW-1185">Reference proteome</keyword>
<dbReference type="OrthoDB" id="9801609at2"/>
<dbReference type="Proteomes" id="UP000294575">
    <property type="component" value="Unassembled WGS sequence"/>
</dbReference>
<dbReference type="CDD" id="cd03809">
    <property type="entry name" value="GT4_MtfB-like"/>
    <property type="match status" value="1"/>
</dbReference>
<dbReference type="AlphaFoldDB" id="A0A4R6TUX0"/>
<evidence type="ECO:0000313" key="3">
    <source>
        <dbReference type="EMBL" id="TDQ37558.1"/>
    </source>
</evidence>
<proteinExistence type="predicted"/>
<comment type="caution">
    <text evidence="3">The sequence shown here is derived from an EMBL/GenBank/DDBJ whole genome shotgun (WGS) entry which is preliminary data.</text>
</comment>
<gene>
    <name evidence="3" type="ORF">DFQ45_10763</name>
</gene>
<organism evidence="3 4">
    <name type="scientific">Thiopseudomonas denitrificans</name>
    <dbReference type="NCBI Taxonomy" id="1501432"/>
    <lineage>
        <taxon>Bacteria</taxon>
        <taxon>Pseudomonadati</taxon>
        <taxon>Pseudomonadota</taxon>
        <taxon>Gammaproteobacteria</taxon>
        <taxon>Pseudomonadales</taxon>
        <taxon>Pseudomonadaceae</taxon>
        <taxon>Thiopseudomonas</taxon>
    </lineage>
</organism>
<dbReference type="PANTHER" id="PTHR46401">
    <property type="entry name" value="GLYCOSYLTRANSFERASE WBBK-RELATED"/>
    <property type="match status" value="1"/>
</dbReference>
<dbReference type="RefSeq" id="WP_101495687.1">
    <property type="nucleotide sequence ID" value="NZ_LNJZ01000002.1"/>
</dbReference>
<dbReference type="InterPro" id="IPR028098">
    <property type="entry name" value="Glyco_trans_4-like_N"/>
</dbReference>
<dbReference type="Pfam" id="PF13692">
    <property type="entry name" value="Glyco_trans_1_4"/>
    <property type="match status" value="1"/>
</dbReference>
<dbReference type="PANTHER" id="PTHR46401:SF2">
    <property type="entry name" value="GLYCOSYLTRANSFERASE WBBK-RELATED"/>
    <property type="match status" value="1"/>
</dbReference>
<keyword evidence="1 3" id="KW-0808">Transferase</keyword>
<dbReference type="GO" id="GO:0009103">
    <property type="term" value="P:lipopolysaccharide biosynthetic process"/>
    <property type="evidence" value="ECO:0007669"/>
    <property type="project" value="TreeGrafter"/>
</dbReference>
<dbReference type="SUPFAM" id="SSF53756">
    <property type="entry name" value="UDP-Glycosyltransferase/glycogen phosphorylase"/>
    <property type="match status" value="1"/>
</dbReference>
<sequence>MKVAIDFRPVVVAPYSGIARQASALYQACRGMQDVEVITCTEAPLDHPVRAMALCPARPAPAGMQRPRARLKFEAGFLPGALKKADVDLYVATANMGLPLGRKGRRKQVVLIHDLFQLTESNFHRSRIKALAYRLIDRLSIAWSIRTADAVWCPSEFSAGEVARLFPRARGKTRVLPNHVAQLPAPDGAGLPEIEQSFWLLVGTREPRKNIVFFVETWLRLRKELQLPALVLVGDSGDFPALQGVEDIYWVSGLTDAGLASLYRQTQCLWQPSYAEGFGMPVVEALSVGTPVALARGSALDEVAPDYLPRFSPFDSAELEACMRQLVQKPLQKGLREYADWCQRYAVEAYAARVQELVRELFQSCNG</sequence>
<dbReference type="Gene3D" id="3.40.50.2000">
    <property type="entry name" value="Glycogen Phosphorylase B"/>
    <property type="match status" value="2"/>
</dbReference>
<protein>
    <submittedName>
        <fullName evidence="3">Glycosyltransferase involved in cell wall biosynthesis</fullName>
    </submittedName>
</protein>
<dbReference type="GO" id="GO:0016757">
    <property type="term" value="F:glycosyltransferase activity"/>
    <property type="evidence" value="ECO:0007669"/>
    <property type="project" value="TreeGrafter"/>
</dbReference>
<feature type="domain" description="Glycosyltransferase subfamily 4-like N-terminal" evidence="2">
    <location>
        <begin position="16"/>
        <end position="178"/>
    </location>
</feature>
<evidence type="ECO:0000259" key="2">
    <source>
        <dbReference type="Pfam" id="PF13579"/>
    </source>
</evidence>
<name>A0A4R6TUX0_9GAMM</name>